<evidence type="ECO:0000259" key="1">
    <source>
        <dbReference type="PROSITE" id="PS51184"/>
    </source>
</evidence>
<dbReference type="SUPFAM" id="SSF51197">
    <property type="entry name" value="Clavaminate synthase-like"/>
    <property type="match status" value="1"/>
</dbReference>
<dbReference type="PROSITE" id="PS51184">
    <property type="entry name" value="JMJC"/>
    <property type="match status" value="1"/>
</dbReference>
<sequence>MSHLIDWNPETFAALEQQILVARHRLHELDLFSDEGLVEILDRQPDEALGLSTMNADSMTFEWRDGDRGGVSGETLLETVRRGQLWINCRQLMRHQPHLARLVNEIYDELEGGNPQFRAEDRTANLLISSPSAVVHYHVDMPVNMLWHLRGQKRVWVYPPFDTRVASLQALENVCVNKWSEEIPYDASYDQYAEVFDAQPGQLITWPQLTPHRVTNLDGLNVSLSTEHKNPAARRRLNVHQANHFLRHRLGLNPSSASIDGVQAHAKQLLARSVRYVNKLTATKPKVFEYPKSFVVDPSQPLGYRVLDGEAGKTVAPHMEQEAVTV</sequence>
<dbReference type="EMBL" id="CP042914">
    <property type="protein sequence ID" value="QEG39183.1"/>
    <property type="molecule type" value="Genomic_DNA"/>
</dbReference>
<keyword evidence="3" id="KW-1185">Reference proteome</keyword>
<dbReference type="RefSeq" id="WP_068138372.1">
    <property type="nucleotide sequence ID" value="NZ_CP042914.1"/>
</dbReference>
<evidence type="ECO:0000313" key="2">
    <source>
        <dbReference type="EMBL" id="QEG39183.1"/>
    </source>
</evidence>
<dbReference type="Gene3D" id="2.60.120.650">
    <property type="entry name" value="Cupin"/>
    <property type="match status" value="1"/>
</dbReference>
<evidence type="ECO:0000313" key="3">
    <source>
        <dbReference type="Proteomes" id="UP000325286"/>
    </source>
</evidence>
<name>A0A5B9QYX7_9BACT</name>
<reference evidence="2 3" key="1">
    <citation type="submission" date="2019-08" db="EMBL/GenBank/DDBJ databases">
        <title>Deep-cultivation of Planctomycetes and their phenomic and genomic characterization uncovers novel biology.</title>
        <authorList>
            <person name="Wiegand S."/>
            <person name="Jogler M."/>
            <person name="Boedeker C."/>
            <person name="Pinto D."/>
            <person name="Vollmers J."/>
            <person name="Rivas-Marin E."/>
            <person name="Kohn T."/>
            <person name="Peeters S.H."/>
            <person name="Heuer A."/>
            <person name="Rast P."/>
            <person name="Oberbeckmann S."/>
            <person name="Bunk B."/>
            <person name="Jeske O."/>
            <person name="Meyerdierks A."/>
            <person name="Storesund J.E."/>
            <person name="Kallscheuer N."/>
            <person name="Luecker S."/>
            <person name="Lage O.M."/>
            <person name="Pohl T."/>
            <person name="Merkel B.J."/>
            <person name="Hornburger P."/>
            <person name="Mueller R.-W."/>
            <person name="Bruemmer F."/>
            <person name="Labrenz M."/>
            <person name="Spormann A.M."/>
            <person name="Op den Camp H."/>
            <person name="Overmann J."/>
            <person name="Amann R."/>
            <person name="Jetten M.S.M."/>
            <person name="Mascher T."/>
            <person name="Medema M.H."/>
            <person name="Devos D.P."/>
            <person name="Kaster A.-K."/>
            <person name="Ovreas L."/>
            <person name="Rohde M."/>
            <person name="Galperin M.Y."/>
            <person name="Jogler C."/>
        </authorList>
    </citation>
    <scope>NUCLEOTIDE SEQUENCE [LARGE SCALE GENOMIC DNA]</scope>
    <source>
        <strain evidence="2 3">UC8</strain>
    </source>
</reference>
<feature type="domain" description="JmjC" evidence="1">
    <location>
        <begin position="85"/>
        <end position="243"/>
    </location>
</feature>
<organism evidence="2 3">
    <name type="scientific">Roseimaritima ulvae</name>
    <dbReference type="NCBI Taxonomy" id="980254"/>
    <lineage>
        <taxon>Bacteria</taxon>
        <taxon>Pseudomonadati</taxon>
        <taxon>Planctomycetota</taxon>
        <taxon>Planctomycetia</taxon>
        <taxon>Pirellulales</taxon>
        <taxon>Pirellulaceae</taxon>
        <taxon>Roseimaritima</taxon>
    </lineage>
</organism>
<dbReference type="Pfam" id="PF13621">
    <property type="entry name" value="Cupin_8"/>
    <property type="match status" value="1"/>
</dbReference>
<accession>A0A5B9QYX7</accession>
<dbReference type="InterPro" id="IPR003347">
    <property type="entry name" value="JmjC_dom"/>
</dbReference>
<proteinExistence type="predicted"/>
<gene>
    <name evidence="2" type="ORF">UC8_11440</name>
</gene>
<dbReference type="InterPro" id="IPR041667">
    <property type="entry name" value="Cupin_8"/>
</dbReference>
<dbReference type="AlphaFoldDB" id="A0A5B9QYX7"/>
<dbReference type="KEGG" id="rul:UC8_11440"/>
<dbReference type="Proteomes" id="UP000325286">
    <property type="component" value="Chromosome"/>
</dbReference>
<dbReference type="OrthoDB" id="7977346at2"/>
<protein>
    <recommendedName>
        <fullName evidence="1">JmjC domain-containing protein</fullName>
    </recommendedName>
</protein>